<name>A0ABR3FDW8_9AGAR</name>
<comment type="caution">
    <text evidence="2">The sequence shown here is derived from an EMBL/GenBank/DDBJ whole genome shotgun (WGS) entry which is preliminary data.</text>
</comment>
<accession>A0ABR3FDW8</accession>
<dbReference type="EMBL" id="JBAHYK010000510">
    <property type="protein sequence ID" value="KAL0573396.1"/>
    <property type="molecule type" value="Genomic_DNA"/>
</dbReference>
<feature type="compositionally biased region" description="Polar residues" evidence="1">
    <location>
        <begin position="86"/>
        <end position="97"/>
    </location>
</feature>
<evidence type="ECO:0000313" key="3">
    <source>
        <dbReference type="Proteomes" id="UP001465976"/>
    </source>
</evidence>
<sequence length="262" mass="28640">MGEDLFRRGSLDLKNAIQALMKSLQENRVYEVQKGQSVDDDDTQIFWDNVTTGLEAPTSGDDNPLTEYNANFQRLQKRQMAPICTTTSDTAGSESTSPMPPSNHPQQHHSGPTPANPVLNFTHTTVPNVSAAAAQVTDSDSDLWAQLEELPVPIDSPEISDAESEMEVSEEERGVSGMPDGSAGDSTFDITTESDVELFSDADNSELGDDFGETENEDGFEVMLWVLEGSDKQSRIECIFSLERVGVVPIGEVFCLTRLWTG</sequence>
<reference evidence="2 3" key="1">
    <citation type="submission" date="2024-02" db="EMBL/GenBank/DDBJ databases">
        <title>A draft genome for the cacao thread blight pathogen Marasmius crinis-equi.</title>
        <authorList>
            <person name="Cohen S.P."/>
            <person name="Baruah I.K."/>
            <person name="Amoako-Attah I."/>
            <person name="Bukari Y."/>
            <person name="Meinhardt L.W."/>
            <person name="Bailey B.A."/>
        </authorList>
    </citation>
    <scope>NUCLEOTIDE SEQUENCE [LARGE SCALE GENOMIC DNA]</scope>
    <source>
        <strain evidence="2 3">GH-76</strain>
    </source>
</reference>
<proteinExistence type="predicted"/>
<keyword evidence="3" id="KW-1185">Reference proteome</keyword>
<dbReference type="Proteomes" id="UP001465976">
    <property type="component" value="Unassembled WGS sequence"/>
</dbReference>
<gene>
    <name evidence="2" type="ORF">V5O48_008570</name>
</gene>
<protein>
    <submittedName>
        <fullName evidence="2">Uncharacterized protein</fullName>
    </submittedName>
</protein>
<feature type="region of interest" description="Disordered" evidence="1">
    <location>
        <begin position="86"/>
        <end position="119"/>
    </location>
</feature>
<organism evidence="2 3">
    <name type="scientific">Marasmius crinis-equi</name>
    <dbReference type="NCBI Taxonomy" id="585013"/>
    <lineage>
        <taxon>Eukaryota</taxon>
        <taxon>Fungi</taxon>
        <taxon>Dikarya</taxon>
        <taxon>Basidiomycota</taxon>
        <taxon>Agaricomycotina</taxon>
        <taxon>Agaricomycetes</taxon>
        <taxon>Agaricomycetidae</taxon>
        <taxon>Agaricales</taxon>
        <taxon>Marasmiineae</taxon>
        <taxon>Marasmiaceae</taxon>
        <taxon>Marasmius</taxon>
    </lineage>
</organism>
<evidence type="ECO:0000313" key="2">
    <source>
        <dbReference type="EMBL" id="KAL0573396.1"/>
    </source>
</evidence>
<evidence type="ECO:0000256" key="1">
    <source>
        <dbReference type="SAM" id="MobiDB-lite"/>
    </source>
</evidence>